<keyword evidence="2" id="KW-1185">Reference proteome</keyword>
<dbReference type="InterPro" id="IPR014718">
    <property type="entry name" value="GH-type_carb-bd"/>
</dbReference>
<evidence type="ECO:0000313" key="1">
    <source>
        <dbReference type="EMBL" id="MBC5581590.1"/>
    </source>
</evidence>
<dbReference type="GO" id="GO:0005975">
    <property type="term" value="P:carbohydrate metabolic process"/>
    <property type="evidence" value="ECO:0007669"/>
    <property type="project" value="InterPro"/>
</dbReference>
<dbReference type="SUPFAM" id="SSF74650">
    <property type="entry name" value="Galactose mutarotase-like"/>
    <property type="match status" value="1"/>
</dbReference>
<dbReference type="InterPro" id="IPR008183">
    <property type="entry name" value="Aldose_1/G6P_1-epimerase"/>
</dbReference>
<dbReference type="InterPro" id="IPR011013">
    <property type="entry name" value="Gal_mutarotase_sf_dom"/>
</dbReference>
<dbReference type="GO" id="GO:0030246">
    <property type="term" value="F:carbohydrate binding"/>
    <property type="evidence" value="ECO:0007669"/>
    <property type="project" value="InterPro"/>
</dbReference>
<dbReference type="GO" id="GO:0016853">
    <property type="term" value="F:isomerase activity"/>
    <property type="evidence" value="ECO:0007669"/>
    <property type="project" value="InterPro"/>
</dbReference>
<dbReference type="Pfam" id="PF01263">
    <property type="entry name" value="Aldose_epim"/>
    <property type="match status" value="1"/>
</dbReference>
<sequence length="282" mass="30735">MNPSILNLCAAGWTAAVAPGLGGNLTRLEYLGRPVLRPLEDNAPPDADPFLFGSPILFPANRTRGGRFAFEGAVYQLPVNEPQHDAHLHGLMHLQAFTVLSCTRDEAVLRFENKARVYPFPFRLTVRYRLSDRGAESFYRIENTGCRAMPFTFGLHTTFPEPETFSVPLGAVQEKDAHHLPTGRILPLSDAERRCLSGTASRGQVHSGYYLSGGDTARIGPVCYQVSGGFDHWVLYNARGGAGLLCVEPQCGAVDGLNQPGGCRILQPGQELRLSTRLTCPG</sequence>
<dbReference type="RefSeq" id="WP_186887965.1">
    <property type="nucleotide sequence ID" value="NZ_JACONZ010000003.1"/>
</dbReference>
<evidence type="ECO:0000313" key="2">
    <source>
        <dbReference type="Proteomes" id="UP000659630"/>
    </source>
</evidence>
<protein>
    <submittedName>
        <fullName evidence="1">Aldose 1-epimerase</fullName>
    </submittedName>
</protein>
<gene>
    <name evidence="1" type="ORF">H8S23_08735</name>
</gene>
<organism evidence="1 2">
    <name type="scientific">Anaerofilum hominis</name>
    <dbReference type="NCBI Taxonomy" id="2763016"/>
    <lineage>
        <taxon>Bacteria</taxon>
        <taxon>Bacillati</taxon>
        <taxon>Bacillota</taxon>
        <taxon>Clostridia</taxon>
        <taxon>Eubacteriales</taxon>
        <taxon>Oscillospiraceae</taxon>
        <taxon>Anaerofilum</taxon>
    </lineage>
</organism>
<dbReference type="Proteomes" id="UP000659630">
    <property type="component" value="Unassembled WGS sequence"/>
</dbReference>
<dbReference type="AlphaFoldDB" id="A0A923I7A0"/>
<comment type="caution">
    <text evidence="1">The sequence shown here is derived from an EMBL/GenBank/DDBJ whole genome shotgun (WGS) entry which is preliminary data.</text>
</comment>
<dbReference type="Gene3D" id="2.70.98.10">
    <property type="match status" value="1"/>
</dbReference>
<name>A0A923I7A0_9FIRM</name>
<accession>A0A923I7A0</accession>
<reference evidence="1" key="1">
    <citation type="submission" date="2020-08" db="EMBL/GenBank/DDBJ databases">
        <title>Genome public.</title>
        <authorList>
            <person name="Liu C."/>
            <person name="Sun Q."/>
        </authorList>
    </citation>
    <scope>NUCLEOTIDE SEQUENCE</scope>
    <source>
        <strain evidence="1">BX8</strain>
    </source>
</reference>
<proteinExistence type="predicted"/>
<dbReference type="EMBL" id="JACONZ010000003">
    <property type="protein sequence ID" value="MBC5581590.1"/>
    <property type="molecule type" value="Genomic_DNA"/>
</dbReference>